<dbReference type="EMBL" id="MG967345">
    <property type="protein sequence ID" value="AYD61661.1"/>
    <property type="molecule type" value="Viral_cRNA"/>
</dbReference>
<accession>A0A386ISB4</accession>
<evidence type="ECO:0000313" key="2">
    <source>
        <dbReference type="EMBL" id="AYD61661.1"/>
    </source>
</evidence>
<keyword evidence="2" id="KW-0167">Capsid protein</keyword>
<name>A0A386ISB4_9VIRU</name>
<dbReference type="GO" id="GO:0019028">
    <property type="term" value="C:viral capsid"/>
    <property type="evidence" value="ECO:0007669"/>
    <property type="project" value="UniProtKB-KW"/>
</dbReference>
<reference evidence="2" key="1">
    <citation type="journal article" date="2018" name="MBio">
        <title>RNA viruses in Blechomonas (Trypanosomatidae) and evolution of Leishmaniavirus.</title>
        <authorList>
            <person name="Grybchuk D."/>
            <person name="Yurchenko V."/>
        </authorList>
    </citation>
    <scope>NUCLEOTIDE SEQUENCE</scope>
    <source>
        <strain evidence="2">OSU6</strain>
    </source>
</reference>
<evidence type="ECO:0000256" key="1">
    <source>
        <dbReference type="SAM" id="MobiDB-lite"/>
    </source>
</evidence>
<proteinExistence type="predicted"/>
<dbReference type="InterPro" id="IPR008871">
    <property type="entry name" value="Totivirus_coat"/>
</dbReference>
<sequence length="741" mass="81861">MLDSTNNQVSPLTNKHVLFSDLFRTIKNKRVLSEGKAERVYTANLLYESEDNPCFQGQANIHWRIKLRSNDAVWQKHTGFGIDVINCYHPANYLETIRSCFSRQIGSGITNTGRYPINVLALIKQAGAAMAHYCLTGTLNADIIAAKRAKYTDVTVIANADGLSVLSEHTLYLPNTLRAQDIGIYNVVYLLGCACSCDIALDNVLVINGVQKFTVREGSVAMWAHDLHNTIFYLLGLMDAAGAGDIASLALTAGLHQVYTIVGHSDEGAIMRDVLRELSFVPSYGIIPPINTTHFSHTNVLLSKSPSWDALSAVWDYTAVATAALVHLSDPTMCVSGDIYPTILSAKDTINACNEQLLSALVDSGPSFFEIYMQNLSTFFAVDNNRAHGAEQGLLTALINVVHDRRTQNHLSIGDVLAPWYWVESSGIFSDVTMFQSPITASGLGPQALHGSVLSLPAMEQHNFVQSQGIYDIYKVAWTSIRRSPIFTLLNNRLGDGIANIDFLANTNENFILEGQPTRRTCTCDGHGTVNAKCDHKQPNRGSLDEYLWGRVSCHIFHPAELSSFSDVLLRVRAWVVDKDGDVFTTNMPTQRVMSGRINVYLQGVRLSETTEHLLKLPEVNRKYVRAAKHLTLMRTLDSNGLVDFIFSGLRVGEARKLYKPNPSFQKNSEKVINVSQTIEPTFEVSQSRSGQSYRTNISVMKSDTVKTGSIEGIEFRGRETVPDVDAQPTVPISDDNTTET</sequence>
<organism evidence="2">
    <name type="scientific">Blechomonas maslovi Leishmaniavirus-like RNA virus 1</name>
    <dbReference type="NCBI Taxonomy" id="2364204"/>
    <lineage>
        <taxon>Viruses</taxon>
        <taxon>Riboviria</taxon>
        <taxon>Orthornavirae</taxon>
        <taxon>Duplornaviricota</taxon>
        <taxon>Chrymotiviricetes</taxon>
        <taxon>Ghabrivirales</taxon>
        <taxon>Totiviridae</taxon>
    </lineage>
</organism>
<protein>
    <submittedName>
        <fullName evidence="2">Putative coat protein</fullName>
    </submittedName>
</protein>
<feature type="region of interest" description="Disordered" evidence="1">
    <location>
        <begin position="718"/>
        <end position="741"/>
    </location>
</feature>
<dbReference type="Pfam" id="PF05518">
    <property type="entry name" value="Totivirus_coat"/>
    <property type="match status" value="1"/>
</dbReference>
<keyword evidence="2" id="KW-0946">Virion</keyword>